<proteinExistence type="predicted"/>
<gene>
    <name evidence="2" type="ORF">CA13_73700</name>
</gene>
<dbReference type="Proteomes" id="UP000315010">
    <property type="component" value="Unassembled WGS sequence"/>
</dbReference>
<evidence type="ECO:0000313" key="2">
    <source>
        <dbReference type="EMBL" id="TWT75797.1"/>
    </source>
</evidence>
<evidence type="ECO:0000256" key="1">
    <source>
        <dbReference type="SAM" id="Phobius"/>
    </source>
</evidence>
<feature type="transmembrane region" description="Helical" evidence="1">
    <location>
        <begin position="116"/>
        <end position="143"/>
    </location>
</feature>
<organism evidence="2 3">
    <name type="scientific">Novipirellula herctigrandis</name>
    <dbReference type="NCBI Taxonomy" id="2527986"/>
    <lineage>
        <taxon>Bacteria</taxon>
        <taxon>Pseudomonadati</taxon>
        <taxon>Planctomycetota</taxon>
        <taxon>Planctomycetia</taxon>
        <taxon>Pirellulales</taxon>
        <taxon>Pirellulaceae</taxon>
        <taxon>Novipirellula</taxon>
    </lineage>
</organism>
<reference evidence="2 3" key="1">
    <citation type="submission" date="2019-02" db="EMBL/GenBank/DDBJ databases">
        <title>Deep-cultivation of Planctomycetes and their phenomic and genomic characterization uncovers novel biology.</title>
        <authorList>
            <person name="Wiegand S."/>
            <person name="Jogler M."/>
            <person name="Boedeker C."/>
            <person name="Pinto D."/>
            <person name="Vollmers J."/>
            <person name="Rivas-Marin E."/>
            <person name="Kohn T."/>
            <person name="Peeters S.H."/>
            <person name="Heuer A."/>
            <person name="Rast P."/>
            <person name="Oberbeckmann S."/>
            <person name="Bunk B."/>
            <person name="Jeske O."/>
            <person name="Meyerdierks A."/>
            <person name="Storesund J.E."/>
            <person name="Kallscheuer N."/>
            <person name="Luecker S."/>
            <person name="Lage O.M."/>
            <person name="Pohl T."/>
            <person name="Merkel B.J."/>
            <person name="Hornburger P."/>
            <person name="Mueller R.-W."/>
            <person name="Bruemmer F."/>
            <person name="Labrenz M."/>
            <person name="Spormann A.M."/>
            <person name="Op Den Camp H."/>
            <person name="Overmann J."/>
            <person name="Amann R."/>
            <person name="Jetten M.S.M."/>
            <person name="Mascher T."/>
            <person name="Medema M.H."/>
            <person name="Devos D.P."/>
            <person name="Kaster A.-K."/>
            <person name="Ovreas L."/>
            <person name="Rohde M."/>
            <person name="Galperin M.Y."/>
            <person name="Jogler C."/>
        </authorList>
    </citation>
    <scope>NUCLEOTIDE SEQUENCE [LARGE SCALE GENOMIC DNA]</scope>
    <source>
        <strain evidence="2 3">CA13</strain>
    </source>
</reference>
<name>A0A5C5YLV8_9BACT</name>
<evidence type="ECO:0000313" key="3">
    <source>
        <dbReference type="Proteomes" id="UP000315010"/>
    </source>
</evidence>
<keyword evidence="1" id="KW-0812">Transmembrane</keyword>
<keyword evidence="3" id="KW-1185">Reference proteome</keyword>
<feature type="transmembrane region" description="Helical" evidence="1">
    <location>
        <begin position="77"/>
        <end position="96"/>
    </location>
</feature>
<dbReference type="OrthoDB" id="9971350at2"/>
<comment type="caution">
    <text evidence="2">The sequence shown here is derived from an EMBL/GenBank/DDBJ whole genome shotgun (WGS) entry which is preliminary data.</text>
</comment>
<dbReference type="EMBL" id="SJPJ01000003">
    <property type="protein sequence ID" value="TWT75797.1"/>
    <property type="molecule type" value="Genomic_DNA"/>
</dbReference>
<dbReference type="RefSeq" id="WP_146404810.1">
    <property type="nucleotide sequence ID" value="NZ_SJPJ01000003.1"/>
</dbReference>
<sequence length="183" mass="19669">MPPVDEGPSFVASTRRRALTFLLPLAFVLTFALGTFNAIDEQNGLRLTVIGSLGSVVSQLPGLMIAYVFYRRRSTALAPLLLASYFVALTGIAAYLNYATNGKSDSLNSAAHMHVVMFPMLHCFLAFAVYSAAGLIAAAIAVLPSSDGVPSDVTSGTIENCSICKIDVNRDDDYRCPKCRWPI</sequence>
<feature type="transmembrane region" description="Helical" evidence="1">
    <location>
        <begin position="45"/>
        <end position="70"/>
    </location>
</feature>
<protein>
    <submittedName>
        <fullName evidence="2">Uncharacterized protein</fullName>
    </submittedName>
</protein>
<keyword evidence="1" id="KW-0472">Membrane</keyword>
<feature type="transmembrane region" description="Helical" evidence="1">
    <location>
        <begin position="21"/>
        <end position="39"/>
    </location>
</feature>
<dbReference type="AlphaFoldDB" id="A0A5C5YLV8"/>
<accession>A0A5C5YLV8</accession>
<keyword evidence="1" id="KW-1133">Transmembrane helix</keyword>